<dbReference type="EMBL" id="JAACJJ010000028">
    <property type="protein sequence ID" value="KAF5320698.1"/>
    <property type="molecule type" value="Genomic_DNA"/>
</dbReference>
<dbReference type="CDD" id="cd10170">
    <property type="entry name" value="ASKHA_NBD_HSP70"/>
    <property type="match status" value="1"/>
</dbReference>
<dbReference type="PANTHER" id="PTHR14187">
    <property type="entry name" value="ALPHA KINASE/ELONGATION FACTOR 2 KINASE"/>
    <property type="match status" value="1"/>
</dbReference>
<dbReference type="SUPFAM" id="SSF53067">
    <property type="entry name" value="Actin-like ATPase domain"/>
    <property type="match status" value="2"/>
</dbReference>
<sequence length="601" mass="66060">MSATSQRKPYAGTARKLVLAFDVGTTFSGISYCILDPGVIPEIRGVNRFPAQEDVGGDCKIPTIIYYDGQGAVRAVGAEALDPALEQEDDFDDWTKAEWFKLHLRPQRKSGAHVAEDIPALPRGKSAVQVFADFLRYLYQCARIYIEESHASGVELWKGLQPHTEFVLTHPNGWEGGQQGLMRKAAVMAGLVDDSDSGHQKLSFVTEGEASLHFCIQSGLTSEAIKNGKGIVIVDAGGGTVDISSYKQTSALTQSYQEIAAPQCHFKGSIFVTSSARKFLENALRGSRFFGDVPHITECFDKSTKLRFRNAVDNQYIKFGTLKDKDPKLNIRSGQLRLLGSDVASFFEPSVSAIVGAIEEQIQASSTEISSIFLVGGFAASEWLFAQLKASFISKGLDISRPDSHVNKAVADGAISFHIDHFVEARVSKLAYGLPIHVPYNAKLHRNTRQHTYKPFCDLSGALVVGDHFSAVLPRDTTVTETQEFRNTYSVLFDQRPTTFSLTVMCYRGALRMERNVEYPTGQEKALFSTLCYVEADVSRAFIQSGNAVGSRKPYHQVEVDVILSLGLTELKASVSWTENGVEKRGPAKLVFDPEVVIDDA</sequence>
<evidence type="ECO:0000313" key="1">
    <source>
        <dbReference type="EMBL" id="KAF5320698.1"/>
    </source>
</evidence>
<reference evidence="1 2" key="1">
    <citation type="journal article" date="2020" name="ISME J.">
        <title>Uncovering the hidden diversity of litter-decomposition mechanisms in mushroom-forming fungi.</title>
        <authorList>
            <person name="Floudas D."/>
            <person name="Bentzer J."/>
            <person name="Ahren D."/>
            <person name="Johansson T."/>
            <person name="Persson P."/>
            <person name="Tunlid A."/>
        </authorList>
    </citation>
    <scope>NUCLEOTIDE SEQUENCE [LARGE SCALE GENOMIC DNA]</scope>
    <source>
        <strain evidence="1 2">CBS 101986</strain>
    </source>
</reference>
<gene>
    <name evidence="1" type="ORF">D9619_002170</name>
</gene>
<evidence type="ECO:0000313" key="2">
    <source>
        <dbReference type="Proteomes" id="UP000567179"/>
    </source>
</evidence>
<organism evidence="1 2">
    <name type="scientific">Psilocybe cf. subviscida</name>
    <dbReference type="NCBI Taxonomy" id="2480587"/>
    <lineage>
        <taxon>Eukaryota</taxon>
        <taxon>Fungi</taxon>
        <taxon>Dikarya</taxon>
        <taxon>Basidiomycota</taxon>
        <taxon>Agaricomycotina</taxon>
        <taxon>Agaricomycetes</taxon>
        <taxon>Agaricomycetidae</taxon>
        <taxon>Agaricales</taxon>
        <taxon>Agaricineae</taxon>
        <taxon>Strophariaceae</taxon>
        <taxon>Psilocybe</taxon>
    </lineage>
</organism>
<proteinExistence type="predicted"/>
<comment type="caution">
    <text evidence="1">The sequence shown here is derived from an EMBL/GenBank/DDBJ whole genome shotgun (WGS) entry which is preliminary data.</text>
</comment>
<keyword evidence="2" id="KW-1185">Reference proteome</keyword>
<dbReference type="Proteomes" id="UP000567179">
    <property type="component" value="Unassembled WGS sequence"/>
</dbReference>
<dbReference type="Gene3D" id="3.30.420.40">
    <property type="match status" value="1"/>
</dbReference>
<dbReference type="PANTHER" id="PTHR14187:SF5">
    <property type="entry name" value="HEAT SHOCK 70 KDA PROTEIN 12A"/>
    <property type="match status" value="1"/>
</dbReference>
<protein>
    <submittedName>
        <fullName evidence="1">Uncharacterized protein</fullName>
    </submittedName>
</protein>
<accession>A0A8H5F292</accession>
<dbReference type="InterPro" id="IPR043129">
    <property type="entry name" value="ATPase_NBD"/>
</dbReference>
<name>A0A8H5F292_9AGAR</name>
<dbReference type="AlphaFoldDB" id="A0A8H5F292"/>